<gene>
    <name evidence="6" type="ordered locus">PECL_585</name>
</gene>
<dbReference type="InterPro" id="IPR002104">
    <property type="entry name" value="Integrase_catalytic"/>
</dbReference>
<evidence type="ECO:0000256" key="2">
    <source>
        <dbReference type="ARBA" id="ARBA00022908"/>
    </source>
</evidence>
<dbReference type="AlphaFoldDB" id="G8PC65"/>
<dbReference type="PANTHER" id="PTHR30629">
    <property type="entry name" value="PROPHAGE INTEGRASE"/>
    <property type="match status" value="1"/>
</dbReference>
<dbReference type="Pfam" id="PF00589">
    <property type="entry name" value="Phage_integrase"/>
    <property type="match status" value="1"/>
</dbReference>
<evidence type="ECO:0000313" key="7">
    <source>
        <dbReference type="Proteomes" id="UP000005444"/>
    </source>
</evidence>
<dbReference type="PROSITE" id="PS51898">
    <property type="entry name" value="TYR_RECOMBINASE"/>
    <property type="match status" value="1"/>
</dbReference>
<dbReference type="CDD" id="cd01189">
    <property type="entry name" value="INT_ICEBs1_C_like"/>
    <property type="match status" value="1"/>
</dbReference>
<keyword evidence="3" id="KW-0238">DNA-binding</keyword>
<dbReference type="eggNOG" id="COG0582">
    <property type="taxonomic scope" value="Bacteria"/>
</dbReference>
<accession>G8PC65</accession>
<dbReference type="GO" id="GO:0006310">
    <property type="term" value="P:DNA recombination"/>
    <property type="evidence" value="ECO:0007669"/>
    <property type="project" value="UniProtKB-KW"/>
</dbReference>
<evidence type="ECO:0000259" key="5">
    <source>
        <dbReference type="PROSITE" id="PS51898"/>
    </source>
</evidence>
<evidence type="ECO:0000256" key="3">
    <source>
        <dbReference type="ARBA" id="ARBA00023125"/>
    </source>
</evidence>
<proteinExistence type="inferred from homology"/>
<dbReference type="InterPro" id="IPR050808">
    <property type="entry name" value="Phage_Integrase"/>
</dbReference>
<dbReference type="GO" id="GO:0003677">
    <property type="term" value="F:DNA binding"/>
    <property type="evidence" value="ECO:0007669"/>
    <property type="project" value="UniProtKB-KW"/>
</dbReference>
<dbReference type="GO" id="GO:0015074">
    <property type="term" value="P:DNA integration"/>
    <property type="evidence" value="ECO:0007669"/>
    <property type="project" value="UniProtKB-KW"/>
</dbReference>
<dbReference type="InterPro" id="IPR011010">
    <property type="entry name" value="DNA_brk_join_enz"/>
</dbReference>
<sequence length="383" mass="44761">MTQIIKYALKNGQNRYKFQVYTGIDPTTGKQKTTTRRGFKTKKEATLALSRLKIEVDEQDGLETKKDMLFSEVYSEWHDQYINTVRESTDEKTRRIFKVHVLPAFGNFIISKITVNMCQKILNKWYKEAKSYKKWFNYTAMVFDYAFKQELIKRDPTKMVTMSKLMDSRGDKPANFWTREQLHMFFTLLDPKEELEKFTMFRTLAYTGVRKGELLALTWEDINFTQKTLRVNKTLTQGLGGKLIIQAPKSNAGRRTIDLDDYTVNTLKRWKLAQRTLYIRLGFNVNSQEQLVFASNKNHFKSMNTPSKWLKQLIENTDLPHISVHGFRHTHATMLYQAGVGLKETQARLGHSRADSSTTLDVYTHTTQEQNILALSKLEKFLE</sequence>
<keyword evidence="7" id="KW-1185">Reference proteome</keyword>
<dbReference type="HOGENOM" id="CLU_027562_17_6_9"/>
<dbReference type="Pfam" id="PF14657">
    <property type="entry name" value="Arm-DNA-bind_4"/>
    <property type="match status" value="1"/>
</dbReference>
<keyword evidence="2" id="KW-0229">DNA integration</keyword>
<dbReference type="Gene3D" id="1.10.150.130">
    <property type="match status" value="1"/>
</dbReference>
<organism evidence="6 7">
    <name type="scientific">Pediococcus claussenii (strain ATCC BAA-344 / DSM 14800 / JCM 18046 / KCTC 3811 / LMG 21948 / P06)</name>
    <dbReference type="NCBI Taxonomy" id="701521"/>
    <lineage>
        <taxon>Bacteria</taxon>
        <taxon>Bacillati</taxon>
        <taxon>Bacillota</taxon>
        <taxon>Bacilli</taxon>
        <taxon>Lactobacillales</taxon>
        <taxon>Lactobacillaceae</taxon>
        <taxon>Pediococcus</taxon>
    </lineage>
</organism>
<dbReference type="PANTHER" id="PTHR30629:SF6">
    <property type="entry name" value="PROPHAGE INTEGRASE INTA-RELATED"/>
    <property type="match status" value="1"/>
</dbReference>
<evidence type="ECO:0000256" key="1">
    <source>
        <dbReference type="ARBA" id="ARBA00008857"/>
    </source>
</evidence>
<dbReference type="InterPro" id="IPR004107">
    <property type="entry name" value="Integrase_SAM-like_N"/>
</dbReference>
<dbReference type="RefSeq" id="WP_014215081.1">
    <property type="nucleotide sequence ID" value="NC_016605.1"/>
</dbReference>
<dbReference type="STRING" id="701521.PECL_585"/>
<evidence type="ECO:0000256" key="4">
    <source>
        <dbReference type="ARBA" id="ARBA00023172"/>
    </source>
</evidence>
<evidence type="ECO:0000313" key="6">
    <source>
        <dbReference type="EMBL" id="AEV94884.1"/>
    </source>
</evidence>
<dbReference type="InterPro" id="IPR013762">
    <property type="entry name" value="Integrase-like_cat_sf"/>
</dbReference>
<dbReference type="KEGG" id="pce:PECL_585"/>
<dbReference type="Proteomes" id="UP000005444">
    <property type="component" value="Chromosome"/>
</dbReference>
<dbReference type="PATRIC" id="fig|701521.8.peg.561"/>
<name>G8PC65_PEDCP</name>
<reference evidence="6 7" key="1">
    <citation type="journal article" date="2012" name="J. Bacteriol.">
        <title>Complete Genome Sequence of the Beer Spoilage Organism Pediococcus claussenii ATCC BAA-344T.</title>
        <authorList>
            <person name="Pittet V."/>
            <person name="Abegunde T."/>
            <person name="Marfleet T."/>
            <person name="Haakensen M."/>
            <person name="Morrow K."/>
            <person name="Jayaprakash T."/>
            <person name="Schroeder K."/>
            <person name="Trost B."/>
            <person name="Byrns S."/>
            <person name="Bergsveinson J."/>
            <person name="Kusalik A."/>
            <person name="Ziola B."/>
        </authorList>
    </citation>
    <scope>NUCLEOTIDE SEQUENCE [LARGE SCALE GENOMIC DNA]</scope>
    <source>
        <strain evidence="6 7">ATCC BAA-344</strain>
    </source>
</reference>
<dbReference type="EMBL" id="CP003137">
    <property type="protein sequence ID" value="AEV94884.1"/>
    <property type="molecule type" value="Genomic_DNA"/>
</dbReference>
<dbReference type="InterPro" id="IPR010998">
    <property type="entry name" value="Integrase_recombinase_N"/>
</dbReference>
<keyword evidence="4" id="KW-0233">DNA recombination</keyword>
<feature type="domain" description="Tyr recombinase" evidence="5">
    <location>
        <begin position="172"/>
        <end position="376"/>
    </location>
</feature>
<comment type="similarity">
    <text evidence="1">Belongs to the 'phage' integrase family.</text>
</comment>
<dbReference type="SUPFAM" id="SSF56349">
    <property type="entry name" value="DNA breaking-rejoining enzymes"/>
    <property type="match status" value="1"/>
</dbReference>
<dbReference type="Gene3D" id="1.10.443.10">
    <property type="entry name" value="Intergrase catalytic core"/>
    <property type="match status" value="1"/>
</dbReference>
<protein>
    <submittedName>
        <fullName evidence="6">Phage integrase family protein</fullName>
    </submittedName>
</protein>
<dbReference type="Pfam" id="PF14659">
    <property type="entry name" value="Phage_int_SAM_3"/>
    <property type="match status" value="1"/>
</dbReference>
<dbReference type="InterPro" id="IPR028259">
    <property type="entry name" value="AP2-like_int_N"/>
</dbReference>